<keyword evidence="3" id="KW-1185">Reference proteome</keyword>
<gene>
    <name evidence="2" type="ORF">H4W79_003337</name>
</gene>
<accession>A0ABR9HJD2</accession>
<dbReference type="RefSeq" id="WP_264081835.1">
    <property type="nucleotide sequence ID" value="NZ_BMXJ01000005.1"/>
</dbReference>
<proteinExistence type="predicted"/>
<evidence type="ECO:0000313" key="3">
    <source>
        <dbReference type="Proteomes" id="UP000598217"/>
    </source>
</evidence>
<comment type="caution">
    <text evidence="2">The sequence shown here is derived from an EMBL/GenBank/DDBJ whole genome shotgun (WGS) entry which is preliminary data.</text>
</comment>
<dbReference type="EMBL" id="JADBDY010000001">
    <property type="protein sequence ID" value="MBE1459123.1"/>
    <property type="molecule type" value="Genomic_DNA"/>
</dbReference>
<evidence type="ECO:0000256" key="1">
    <source>
        <dbReference type="SAM" id="MobiDB-lite"/>
    </source>
</evidence>
<protein>
    <submittedName>
        <fullName evidence="2">Uncharacterized protein</fullName>
    </submittedName>
</protein>
<sequence length="42" mass="4384">MKLETAYTGTHEKDESEDNTTNVIGKCGCGCGESAGWCNGSV</sequence>
<feature type="region of interest" description="Disordered" evidence="1">
    <location>
        <begin position="1"/>
        <end position="20"/>
    </location>
</feature>
<evidence type="ECO:0000313" key="2">
    <source>
        <dbReference type="EMBL" id="MBE1459123.1"/>
    </source>
</evidence>
<reference evidence="2 3" key="1">
    <citation type="submission" date="2020-10" db="EMBL/GenBank/DDBJ databases">
        <title>Sequencing the genomes of 1000 actinobacteria strains.</title>
        <authorList>
            <person name="Klenk H.-P."/>
        </authorList>
    </citation>
    <scope>NUCLEOTIDE SEQUENCE [LARGE SCALE GENOMIC DNA]</scope>
    <source>
        <strain evidence="2 3">DSM 45157</strain>
    </source>
</reference>
<dbReference type="Proteomes" id="UP000598217">
    <property type="component" value="Unassembled WGS sequence"/>
</dbReference>
<organism evidence="2 3">
    <name type="scientific">Nocardiopsis terrae</name>
    <dbReference type="NCBI Taxonomy" id="372655"/>
    <lineage>
        <taxon>Bacteria</taxon>
        <taxon>Bacillati</taxon>
        <taxon>Actinomycetota</taxon>
        <taxon>Actinomycetes</taxon>
        <taxon>Streptosporangiales</taxon>
        <taxon>Nocardiopsidaceae</taxon>
        <taxon>Nocardiopsis</taxon>
    </lineage>
</organism>
<name>A0ABR9HJD2_9ACTN</name>